<proteinExistence type="inferred from homology"/>
<dbReference type="EMBL" id="JAGXEW010000006">
    <property type="protein sequence ID" value="KAK1170848.1"/>
    <property type="molecule type" value="Genomic_DNA"/>
</dbReference>
<dbReference type="InterPro" id="IPR015373">
    <property type="entry name" value="Interferon/interleukin_rcp_dom"/>
</dbReference>
<dbReference type="GO" id="GO:0005886">
    <property type="term" value="C:plasma membrane"/>
    <property type="evidence" value="ECO:0007669"/>
    <property type="project" value="TreeGrafter"/>
</dbReference>
<evidence type="ECO:0000256" key="4">
    <source>
        <dbReference type="ARBA" id="ARBA00023170"/>
    </source>
</evidence>
<dbReference type="PANTHER" id="PTHR20859">
    <property type="entry name" value="INTERFERON/INTERLEUKIN RECEPTOR"/>
    <property type="match status" value="1"/>
</dbReference>
<reference evidence="9" key="1">
    <citation type="submission" date="2022-02" db="EMBL/GenBank/DDBJ databases">
        <title>Atlantic sturgeon de novo genome assembly.</title>
        <authorList>
            <person name="Stock M."/>
            <person name="Klopp C."/>
            <person name="Guiguen Y."/>
            <person name="Cabau C."/>
            <person name="Parinello H."/>
            <person name="Santidrian Yebra-Pimentel E."/>
            <person name="Kuhl H."/>
            <person name="Dirks R.P."/>
            <person name="Guessner J."/>
            <person name="Wuertz S."/>
            <person name="Du K."/>
            <person name="Schartl M."/>
        </authorList>
    </citation>
    <scope>NUCLEOTIDE SEQUENCE</scope>
    <source>
        <strain evidence="9">STURGEONOMICS-FGT-2020</strain>
        <tissue evidence="9">Whole blood</tissue>
    </source>
</reference>
<keyword evidence="6" id="KW-0472">Membrane</keyword>
<evidence type="ECO:0000256" key="1">
    <source>
        <dbReference type="ARBA" id="ARBA00005399"/>
    </source>
</evidence>
<dbReference type="SUPFAM" id="SSF49265">
    <property type="entry name" value="Fibronectin type III"/>
    <property type="match status" value="2"/>
</dbReference>
<dbReference type="Proteomes" id="UP001230051">
    <property type="component" value="Unassembled WGS sequence"/>
</dbReference>
<dbReference type="Gene3D" id="2.60.40.10">
    <property type="entry name" value="Immunoglobulins"/>
    <property type="match status" value="2"/>
</dbReference>
<evidence type="ECO:0000256" key="2">
    <source>
        <dbReference type="ARBA" id="ARBA00022729"/>
    </source>
</evidence>
<dbReference type="AlphaFoldDB" id="A0AAD8LNL7"/>
<protein>
    <submittedName>
        <fullName evidence="9">Interleukin-20 receptor subunit alpha-like</fullName>
    </submittedName>
</protein>
<dbReference type="InterPro" id="IPR036116">
    <property type="entry name" value="FN3_sf"/>
</dbReference>
<dbReference type="PANTHER" id="PTHR20859:SF53">
    <property type="entry name" value="INTERLEUKIN-22 RECEPTOR SUBUNIT ALPHA-1"/>
    <property type="match status" value="1"/>
</dbReference>
<feature type="transmembrane region" description="Helical" evidence="6">
    <location>
        <begin position="230"/>
        <end position="255"/>
    </location>
</feature>
<evidence type="ECO:0000313" key="9">
    <source>
        <dbReference type="EMBL" id="KAK1170848.1"/>
    </source>
</evidence>
<feature type="region of interest" description="Disordered" evidence="5">
    <location>
        <begin position="404"/>
        <end position="439"/>
    </location>
</feature>
<keyword evidence="6" id="KW-0812">Transmembrane</keyword>
<evidence type="ECO:0000256" key="5">
    <source>
        <dbReference type="SAM" id="MobiDB-lite"/>
    </source>
</evidence>
<evidence type="ECO:0000256" key="3">
    <source>
        <dbReference type="ARBA" id="ARBA00023157"/>
    </source>
</evidence>
<dbReference type="InterPro" id="IPR003961">
    <property type="entry name" value="FN3_dom"/>
</dbReference>
<accession>A0AAD8LNL7</accession>
<keyword evidence="10" id="KW-1185">Reference proteome</keyword>
<dbReference type="InterPro" id="IPR050650">
    <property type="entry name" value="Type-II_Cytokine-TF_Rcpt"/>
</dbReference>
<dbReference type="InterPro" id="IPR013783">
    <property type="entry name" value="Ig-like_fold"/>
</dbReference>
<gene>
    <name evidence="9" type="primary">Il22ra2</name>
    <name evidence="9" type="ORF">AOXY_G7789</name>
</gene>
<comment type="caution">
    <text evidence="9">The sequence shown here is derived from an EMBL/GenBank/DDBJ whole genome shotgun (WGS) entry which is preliminary data.</text>
</comment>
<evidence type="ECO:0000313" key="10">
    <source>
        <dbReference type="Proteomes" id="UP001230051"/>
    </source>
</evidence>
<evidence type="ECO:0000259" key="8">
    <source>
        <dbReference type="PROSITE" id="PS50853"/>
    </source>
</evidence>
<feature type="compositionally biased region" description="Polar residues" evidence="5">
    <location>
        <begin position="404"/>
        <end position="427"/>
    </location>
</feature>
<dbReference type="PROSITE" id="PS50853">
    <property type="entry name" value="FN3"/>
    <property type="match status" value="1"/>
</dbReference>
<dbReference type="Pfam" id="PF01108">
    <property type="entry name" value="Tissue_fac"/>
    <property type="match status" value="1"/>
</dbReference>
<sequence length="439" mass="49768">MILQYCMVLFFSIEIGTCSSQVSLKPVDVKFFSINLINNLHWQPGNGSSNETLYYVQHKIYGDTDWKNKTECWGISATSCDLTAETADYAETYHGQVQARDLDLTSDWMGSSSFIPFDDTVIDRPKLKVTPKVNSLQINIAPFDKRRRTSLRKVLEYLVTLSQPDNQIYTNEIISKNRTISISTLTPGTKYCITVKTQYCKTKAPTSCKTSKASEKYCATTKKDPVTMRIIQALIGGICGVVFVCVLKVILIFIYRYTYRPKASLPASLVSISKKETLLDSKEHSVEDSKSTEDRKMILIVEKNVYVSCPVNPRCVAQLQMKNHLTNTSHSAISNQLYHMLHHNPEYTAQHDSTGEPSDLRMTWVCSEGMLQPEYGNVQNEEDCREYGRVQTVEYVSETQNMISPGQNTEYKNVGNSEQQPDYSNVGNPKKTLEYSNLE</sequence>
<dbReference type="Pfam" id="PF09294">
    <property type="entry name" value="Interfer-bind"/>
    <property type="match status" value="1"/>
</dbReference>
<keyword evidence="6" id="KW-1133">Transmembrane helix</keyword>
<evidence type="ECO:0000256" key="6">
    <source>
        <dbReference type="SAM" id="Phobius"/>
    </source>
</evidence>
<feature type="domain" description="Fibronectin type-III" evidence="8">
    <location>
        <begin position="121"/>
        <end position="224"/>
    </location>
</feature>
<feature type="signal peptide" evidence="7">
    <location>
        <begin position="1"/>
        <end position="20"/>
    </location>
</feature>
<keyword evidence="3" id="KW-1015">Disulfide bond</keyword>
<name>A0AAD8LNL7_ACIOX</name>
<organism evidence="9 10">
    <name type="scientific">Acipenser oxyrinchus oxyrinchus</name>
    <dbReference type="NCBI Taxonomy" id="40147"/>
    <lineage>
        <taxon>Eukaryota</taxon>
        <taxon>Metazoa</taxon>
        <taxon>Chordata</taxon>
        <taxon>Craniata</taxon>
        <taxon>Vertebrata</taxon>
        <taxon>Euteleostomi</taxon>
        <taxon>Actinopterygii</taxon>
        <taxon>Chondrostei</taxon>
        <taxon>Acipenseriformes</taxon>
        <taxon>Acipenseridae</taxon>
        <taxon>Acipenser</taxon>
    </lineage>
</organism>
<keyword evidence="4 9" id="KW-0675">Receptor</keyword>
<keyword evidence="2 7" id="KW-0732">Signal</keyword>
<evidence type="ECO:0000256" key="7">
    <source>
        <dbReference type="SAM" id="SignalP"/>
    </source>
</evidence>
<feature type="chain" id="PRO_5042073145" evidence="7">
    <location>
        <begin position="21"/>
        <end position="439"/>
    </location>
</feature>
<dbReference type="GO" id="GO:0004896">
    <property type="term" value="F:cytokine receptor activity"/>
    <property type="evidence" value="ECO:0007669"/>
    <property type="project" value="TreeGrafter"/>
</dbReference>
<dbReference type="FunFam" id="2.60.40.10:FF:000348">
    <property type="entry name" value="Interleukin 20 receptor subunit alpha"/>
    <property type="match status" value="1"/>
</dbReference>
<comment type="similarity">
    <text evidence="1">Belongs to the type II cytokine receptor family.</text>
</comment>